<dbReference type="PRINTS" id="PR00081">
    <property type="entry name" value="GDHRDH"/>
</dbReference>
<evidence type="ECO:0000256" key="2">
    <source>
        <dbReference type="ARBA" id="ARBA00023002"/>
    </source>
</evidence>
<dbReference type="STRING" id="1223545.GS4_26_00510"/>
<evidence type="ECO:0000256" key="1">
    <source>
        <dbReference type="ARBA" id="ARBA00006484"/>
    </source>
</evidence>
<proteinExistence type="inferred from homology"/>
<gene>
    <name evidence="3" type="ORF">GS4_26_00510</name>
</gene>
<evidence type="ECO:0000313" key="3">
    <source>
        <dbReference type="EMBL" id="GAC69603.1"/>
    </source>
</evidence>
<dbReference type="Gene3D" id="3.40.50.720">
    <property type="entry name" value="NAD(P)-binding Rossmann-like Domain"/>
    <property type="match status" value="1"/>
</dbReference>
<comment type="caution">
    <text evidence="3">The sequence shown here is derived from an EMBL/GenBank/DDBJ whole genome shotgun (WGS) entry which is preliminary data.</text>
</comment>
<comment type="similarity">
    <text evidence="1">Belongs to the short-chain dehydrogenases/reductases (SDR) family.</text>
</comment>
<dbReference type="Proteomes" id="UP000011666">
    <property type="component" value="Unassembled WGS sequence"/>
</dbReference>
<dbReference type="GO" id="GO:0050664">
    <property type="term" value="F:oxidoreductase activity, acting on NAD(P)H, oxygen as acceptor"/>
    <property type="evidence" value="ECO:0007669"/>
    <property type="project" value="TreeGrafter"/>
</dbReference>
<dbReference type="InterPro" id="IPR002347">
    <property type="entry name" value="SDR_fam"/>
</dbReference>
<dbReference type="SUPFAM" id="SSF51735">
    <property type="entry name" value="NAD(P)-binding Rossmann-fold domains"/>
    <property type="match status" value="1"/>
</dbReference>
<name>M0QLZ7_9ACTN</name>
<accession>M0QLZ7</accession>
<dbReference type="eggNOG" id="COG1028">
    <property type="taxonomic scope" value="Bacteria"/>
</dbReference>
<dbReference type="AlphaFoldDB" id="M0QLZ7"/>
<protein>
    <submittedName>
        <fullName evidence="3">Putative oxidoreductase</fullName>
    </submittedName>
</protein>
<keyword evidence="2" id="KW-0560">Oxidoreductase</keyword>
<dbReference type="PANTHER" id="PTHR43008:SF4">
    <property type="entry name" value="CHAIN DEHYDROGENASE, PUTATIVE (AFU_ORTHOLOGUE AFUA_4G08710)-RELATED"/>
    <property type="match status" value="1"/>
</dbReference>
<dbReference type="EMBL" id="BANX01000026">
    <property type="protein sequence ID" value="GAC69603.1"/>
    <property type="molecule type" value="Genomic_DNA"/>
</dbReference>
<keyword evidence="4" id="KW-1185">Reference proteome</keyword>
<organism evidence="3 4">
    <name type="scientific">Gordonia soli NBRC 108243</name>
    <dbReference type="NCBI Taxonomy" id="1223545"/>
    <lineage>
        <taxon>Bacteria</taxon>
        <taxon>Bacillati</taxon>
        <taxon>Actinomycetota</taxon>
        <taxon>Actinomycetes</taxon>
        <taxon>Mycobacteriales</taxon>
        <taxon>Gordoniaceae</taxon>
        <taxon>Gordonia</taxon>
    </lineage>
</organism>
<dbReference type="Pfam" id="PF00106">
    <property type="entry name" value="adh_short"/>
    <property type="match status" value="1"/>
</dbReference>
<dbReference type="InterPro" id="IPR036291">
    <property type="entry name" value="NAD(P)-bd_dom_sf"/>
</dbReference>
<dbReference type="PANTHER" id="PTHR43008">
    <property type="entry name" value="BENZIL REDUCTASE"/>
    <property type="match status" value="1"/>
</dbReference>
<dbReference type="NCBIfam" id="NF005868">
    <property type="entry name" value="PRK07806.1"/>
    <property type="match status" value="1"/>
</dbReference>
<sequence length="248" mass="25870">MGVRVADRRVILVTGAARGVGAETARALASRGHHVLVNYRVKRTRAESLVAEIQERGGVATAIGADITQPRSLSALVARVSELTGGLDALVLNASGGLERGADAGYPMRINRDAQVTLVEAMTPLLRPGSRVVFVTSHQAHFVGTHEVPADYGPVAASKSAGEKAIRERQAGLARKGIGVSVVSGDMIEGTMIVRLLERRDPDAVGTRRDVAPLPTVNEFASAVADEATRAGTTAISVFVGGSDYLAS</sequence>
<evidence type="ECO:0000313" key="4">
    <source>
        <dbReference type="Proteomes" id="UP000011666"/>
    </source>
</evidence>
<reference evidence="3 4" key="1">
    <citation type="submission" date="2013-01" db="EMBL/GenBank/DDBJ databases">
        <title>Whole genome shotgun sequence of Gordonia soli NBRC 108243.</title>
        <authorList>
            <person name="Isaki-Nakamura S."/>
            <person name="Hosoyama A."/>
            <person name="Tsuchikane K."/>
            <person name="Ando Y."/>
            <person name="Baba S."/>
            <person name="Ohji S."/>
            <person name="Hamada M."/>
            <person name="Tamura T."/>
            <person name="Yamazoe A."/>
            <person name="Yamazaki S."/>
            <person name="Fujita N."/>
        </authorList>
    </citation>
    <scope>NUCLEOTIDE SEQUENCE [LARGE SCALE GENOMIC DNA]</scope>
    <source>
        <strain evidence="3 4">NBRC 108243</strain>
    </source>
</reference>
<dbReference type="OrthoDB" id="4373846at2"/>